<evidence type="ECO:0000313" key="6">
    <source>
        <dbReference type="Proteomes" id="UP000694846"/>
    </source>
</evidence>
<gene>
    <name evidence="7" type="primary">LOC112691468</name>
</gene>
<feature type="non-terminal residue" evidence="7">
    <location>
        <position position="186"/>
    </location>
</feature>
<dbReference type="PANTHER" id="PTHR46481">
    <property type="entry name" value="ZINC FINGER BED DOMAIN-CONTAINING PROTEIN 4"/>
    <property type="match status" value="1"/>
</dbReference>
<accession>A0A8B8GEX1</accession>
<dbReference type="GO" id="GO:0008270">
    <property type="term" value="F:zinc ion binding"/>
    <property type="evidence" value="ECO:0007669"/>
    <property type="project" value="UniProtKB-KW"/>
</dbReference>
<keyword evidence="3" id="KW-0863">Zinc-finger</keyword>
<evidence type="ECO:0000313" key="7">
    <source>
        <dbReference type="RefSeq" id="XP_025421513.1"/>
    </source>
</evidence>
<protein>
    <submittedName>
        <fullName evidence="7">Uncharacterized protein LOC112691468</fullName>
    </submittedName>
</protein>
<evidence type="ECO:0000256" key="1">
    <source>
        <dbReference type="ARBA" id="ARBA00004123"/>
    </source>
</evidence>
<name>A0A8B8GEX1_9HEMI</name>
<evidence type="ECO:0000256" key="2">
    <source>
        <dbReference type="ARBA" id="ARBA00022723"/>
    </source>
</evidence>
<keyword evidence="6" id="KW-1185">Reference proteome</keyword>
<dbReference type="GeneID" id="112691468"/>
<keyword evidence="2" id="KW-0479">Metal-binding</keyword>
<evidence type="ECO:0000256" key="5">
    <source>
        <dbReference type="ARBA" id="ARBA00023242"/>
    </source>
</evidence>
<reference evidence="7" key="1">
    <citation type="submission" date="2025-08" db="UniProtKB">
        <authorList>
            <consortium name="RefSeq"/>
        </authorList>
    </citation>
    <scope>IDENTIFICATION</scope>
    <source>
        <tissue evidence="7">Whole body</tissue>
    </source>
</reference>
<dbReference type="AlphaFoldDB" id="A0A8B8GEX1"/>
<sequence>MGRKQDPIRKYFKKVGIDEKRQSCKFFSKETKKKFKQSTIQISTLDVDAYDVINDQVQVQSTSKEVPQLQIQQHSENFSRFFDRMDKGENVRLNEKLALAIIVSDSPLSMTEHPLWIDFFRQIRPTFKLPCRKSISTVYVDKVYAEMQSSITHDLLEANDLHIQLDGWTNINNYGIINFVICKPEP</sequence>
<evidence type="ECO:0000256" key="3">
    <source>
        <dbReference type="ARBA" id="ARBA00022771"/>
    </source>
</evidence>
<dbReference type="GO" id="GO:0005634">
    <property type="term" value="C:nucleus"/>
    <property type="evidence" value="ECO:0007669"/>
    <property type="project" value="UniProtKB-SubCell"/>
</dbReference>
<keyword evidence="5" id="KW-0539">Nucleus</keyword>
<proteinExistence type="predicted"/>
<dbReference type="PANTHER" id="PTHR46481:SF10">
    <property type="entry name" value="ZINC FINGER BED DOMAIN-CONTAINING PROTEIN 39"/>
    <property type="match status" value="1"/>
</dbReference>
<organism evidence="6 7">
    <name type="scientific">Sipha flava</name>
    <name type="common">yellow sugarcane aphid</name>
    <dbReference type="NCBI Taxonomy" id="143950"/>
    <lineage>
        <taxon>Eukaryota</taxon>
        <taxon>Metazoa</taxon>
        <taxon>Ecdysozoa</taxon>
        <taxon>Arthropoda</taxon>
        <taxon>Hexapoda</taxon>
        <taxon>Insecta</taxon>
        <taxon>Pterygota</taxon>
        <taxon>Neoptera</taxon>
        <taxon>Paraneoptera</taxon>
        <taxon>Hemiptera</taxon>
        <taxon>Sternorrhyncha</taxon>
        <taxon>Aphidomorpha</taxon>
        <taxon>Aphidoidea</taxon>
        <taxon>Aphididae</taxon>
        <taxon>Sipha</taxon>
    </lineage>
</organism>
<keyword evidence="4" id="KW-0862">Zinc</keyword>
<evidence type="ECO:0000256" key="4">
    <source>
        <dbReference type="ARBA" id="ARBA00022833"/>
    </source>
</evidence>
<dbReference type="Proteomes" id="UP000694846">
    <property type="component" value="Unplaced"/>
</dbReference>
<dbReference type="OrthoDB" id="4951847at2759"/>
<dbReference type="InterPro" id="IPR052035">
    <property type="entry name" value="ZnF_BED_domain_contain"/>
</dbReference>
<comment type="subcellular location">
    <subcellularLocation>
        <location evidence="1">Nucleus</location>
    </subcellularLocation>
</comment>
<dbReference type="RefSeq" id="XP_025421513.1">
    <property type="nucleotide sequence ID" value="XM_025565728.1"/>
</dbReference>